<evidence type="ECO:0000313" key="4">
    <source>
        <dbReference type="Proteomes" id="UP000198431"/>
    </source>
</evidence>
<reference evidence="1 4" key="1">
    <citation type="submission" date="2016-11" db="EMBL/GenBank/DDBJ databases">
        <title>Whole genomes of Flavobacteriaceae.</title>
        <authorList>
            <person name="Stine C."/>
            <person name="Li C."/>
            <person name="Tadesse D."/>
        </authorList>
    </citation>
    <scope>NUCLEOTIDE SEQUENCE [LARGE SCALE GENOMIC DNA]</scope>
    <source>
        <strain evidence="1 4">ATCC 19366</strain>
    </source>
</reference>
<dbReference type="EMBL" id="MUHB01000003">
    <property type="protein sequence ID" value="OXB07788.1"/>
    <property type="molecule type" value="Genomic_DNA"/>
</dbReference>
<name>A0AB36P792_9FLAO</name>
<reference evidence="2 3" key="2">
    <citation type="submission" date="2016-11" db="EMBL/GenBank/DDBJ databases">
        <authorList>
            <person name="Varghese N."/>
            <person name="Submissions S."/>
        </authorList>
    </citation>
    <scope>NUCLEOTIDE SEQUENCE [LARGE SCALE GENOMIC DNA]</scope>
    <source>
        <strain evidence="2 3">DSM 6368</strain>
    </source>
</reference>
<evidence type="ECO:0000313" key="2">
    <source>
        <dbReference type="EMBL" id="SHM80550.1"/>
    </source>
</evidence>
<dbReference type="Proteomes" id="UP000184216">
    <property type="component" value="Unassembled WGS sequence"/>
</dbReference>
<evidence type="ECO:0000313" key="1">
    <source>
        <dbReference type="EMBL" id="OXB07788.1"/>
    </source>
</evidence>
<sequence>MIEINDFLENNLSAIKNIIAEFEIEIEFSSHDFIEKFTDKYESDYIKMLVKYQESGHSFKTVHNQIALFLSAKKESLGIYKTQRKGSENVKGKIDIIQWWIRSKPIT</sequence>
<evidence type="ECO:0000313" key="3">
    <source>
        <dbReference type="Proteomes" id="UP000184216"/>
    </source>
</evidence>
<dbReference type="EMBL" id="FRBX01000004">
    <property type="protein sequence ID" value="SHM80550.1"/>
    <property type="molecule type" value="Genomic_DNA"/>
</dbReference>
<gene>
    <name evidence="1" type="ORF">B0A72_02675</name>
    <name evidence="2" type="ORF">SAMN05444387_3240</name>
</gene>
<dbReference type="Proteomes" id="UP000198431">
    <property type="component" value="Unassembled WGS sequence"/>
</dbReference>
<dbReference type="AlphaFoldDB" id="A0AB36P792"/>
<protein>
    <submittedName>
        <fullName evidence="1">Uncharacterized protein</fullName>
    </submittedName>
</protein>
<comment type="caution">
    <text evidence="1">The sequence shown here is derived from an EMBL/GenBank/DDBJ whole genome shotgun (WGS) entry which is preliminary data.</text>
</comment>
<keyword evidence="3" id="KW-1185">Reference proteome</keyword>
<dbReference type="RefSeq" id="WP_073396307.1">
    <property type="nucleotide sequence ID" value="NZ_FRBX01000004.1"/>
</dbReference>
<organism evidence="1 4">
    <name type="scientific">Flavobacterium pectinovorum</name>
    <dbReference type="NCBI Taxonomy" id="29533"/>
    <lineage>
        <taxon>Bacteria</taxon>
        <taxon>Pseudomonadati</taxon>
        <taxon>Bacteroidota</taxon>
        <taxon>Flavobacteriia</taxon>
        <taxon>Flavobacteriales</taxon>
        <taxon>Flavobacteriaceae</taxon>
        <taxon>Flavobacterium</taxon>
    </lineage>
</organism>
<proteinExistence type="predicted"/>
<accession>A0AB36P792</accession>